<feature type="transmembrane region" description="Helical" evidence="8">
    <location>
        <begin position="377"/>
        <end position="397"/>
    </location>
</feature>
<dbReference type="GO" id="GO:0046943">
    <property type="term" value="F:carboxylic acid transmembrane transporter activity"/>
    <property type="evidence" value="ECO:0007669"/>
    <property type="project" value="UniProtKB-ARBA"/>
</dbReference>
<feature type="transmembrane region" description="Helical" evidence="8">
    <location>
        <begin position="295"/>
        <end position="317"/>
    </location>
</feature>
<dbReference type="GO" id="GO:0012505">
    <property type="term" value="C:endomembrane system"/>
    <property type="evidence" value="ECO:0007669"/>
    <property type="project" value="UniProtKB-SubCell"/>
</dbReference>
<feature type="transmembrane region" description="Helical" evidence="8">
    <location>
        <begin position="542"/>
        <end position="561"/>
    </location>
</feature>
<comment type="subcellular location">
    <subcellularLocation>
        <location evidence="1">Endomembrane system</location>
        <topology evidence="1">Multi-pass membrane protein</topology>
    </subcellularLocation>
</comment>
<feature type="transmembrane region" description="Helical" evidence="8">
    <location>
        <begin position="404"/>
        <end position="422"/>
    </location>
</feature>
<feature type="domain" description="Major facilitator superfamily (MFS) profile" evidence="9">
    <location>
        <begin position="76"/>
        <end position="565"/>
    </location>
</feature>
<evidence type="ECO:0000256" key="8">
    <source>
        <dbReference type="SAM" id="Phobius"/>
    </source>
</evidence>
<keyword evidence="11" id="KW-1185">Reference proteome</keyword>
<evidence type="ECO:0000256" key="2">
    <source>
        <dbReference type="ARBA" id="ARBA00008335"/>
    </source>
</evidence>
<evidence type="ECO:0000313" key="10">
    <source>
        <dbReference type="EMBL" id="KAK2611726.1"/>
    </source>
</evidence>
<proteinExistence type="inferred from homology"/>
<feature type="transmembrane region" description="Helical" evidence="8">
    <location>
        <begin position="111"/>
        <end position="129"/>
    </location>
</feature>
<evidence type="ECO:0000259" key="9">
    <source>
        <dbReference type="PROSITE" id="PS50850"/>
    </source>
</evidence>
<feature type="transmembrane region" description="Helical" evidence="8">
    <location>
        <begin position="166"/>
        <end position="187"/>
    </location>
</feature>
<keyword evidence="6 8" id="KW-0472">Membrane</keyword>
<sequence length="579" mass="62380">MPKISIAYLLDYTADWESLSSHQIVCTSRMSTGMVTNDEAEKCTPMPTDHTDAATAEPKYTDQSTRSLPPSKIITVFLACASVDFVALIDQTSLAASLSIVSSSLQAGTQASWIAGGYFITSTSFQLLYGRLSDVWSRKYVLLALLLVFFLGSLASSLSYTAIQLIVFRAIAGVGGGGLMTVAQVIVSDVVSLRQRGKYQGIFGAVVAVANGVGPLIGGALATSSSQGWRWIFRLNLPLTALCAVAILTVMPLKRIDGNWKEKLVKVDFFGCFLTLCGSILFMLGLTWAGDEYPWSSTAAILPIVLGSCTTVAFLLWQQYGTNYPLVPPYIFRQKMVNGACITMFINGWNFVAQVYYIPTFYQLAYGYSTVHAASLLLPLTLMQTFSSTLSGLIVTWRGRYRESILIGWAIWAIGLGLFSTLDQNSGLGKQIGYAILTGFGVGQTLQPSLIAIQAGVDKQDMAVVTGTRNFVRNLGSTIGLAVTGTIINNVVRASLTSSGLGLSEGQIRSLLRDPTSIDGLGLSSELHQVLLTAYHIGFQRVFYTMAALATLSGGVAFILMPQIDLDQKETCDQNAPKT</sequence>
<keyword evidence="4 8" id="KW-0812">Transmembrane</keyword>
<dbReference type="Gene3D" id="1.20.1720.10">
    <property type="entry name" value="Multidrug resistance protein D"/>
    <property type="match status" value="1"/>
</dbReference>
<reference evidence="10" key="1">
    <citation type="submission" date="2023-06" db="EMBL/GenBank/DDBJ databases">
        <authorList>
            <person name="Noh H."/>
        </authorList>
    </citation>
    <scope>NUCLEOTIDE SEQUENCE</scope>
    <source>
        <strain evidence="10">DUCC20226</strain>
    </source>
</reference>
<keyword evidence="5 8" id="KW-1133">Transmembrane helix</keyword>
<dbReference type="Pfam" id="PF07690">
    <property type="entry name" value="MFS_1"/>
    <property type="match status" value="1"/>
</dbReference>
<evidence type="ECO:0000256" key="1">
    <source>
        <dbReference type="ARBA" id="ARBA00004127"/>
    </source>
</evidence>
<keyword evidence="3" id="KW-0813">Transport</keyword>
<dbReference type="SUPFAM" id="SSF103473">
    <property type="entry name" value="MFS general substrate transporter"/>
    <property type="match status" value="1"/>
</dbReference>
<dbReference type="Proteomes" id="UP001265746">
    <property type="component" value="Unassembled WGS sequence"/>
</dbReference>
<dbReference type="InterPro" id="IPR020846">
    <property type="entry name" value="MFS_dom"/>
</dbReference>
<dbReference type="EMBL" id="JAUJFL010000002">
    <property type="protein sequence ID" value="KAK2611726.1"/>
    <property type="molecule type" value="Genomic_DNA"/>
</dbReference>
<organism evidence="10 11">
    <name type="scientific">Phomopsis amygdali</name>
    <name type="common">Fusicoccum amygdali</name>
    <dbReference type="NCBI Taxonomy" id="1214568"/>
    <lineage>
        <taxon>Eukaryota</taxon>
        <taxon>Fungi</taxon>
        <taxon>Dikarya</taxon>
        <taxon>Ascomycota</taxon>
        <taxon>Pezizomycotina</taxon>
        <taxon>Sordariomycetes</taxon>
        <taxon>Sordariomycetidae</taxon>
        <taxon>Diaporthales</taxon>
        <taxon>Diaporthaceae</taxon>
        <taxon>Diaporthe</taxon>
    </lineage>
</organism>
<evidence type="ECO:0000256" key="6">
    <source>
        <dbReference type="ARBA" id="ARBA00023136"/>
    </source>
</evidence>
<name>A0AAD9W993_PHOAM</name>
<evidence type="ECO:0000256" key="3">
    <source>
        <dbReference type="ARBA" id="ARBA00022448"/>
    </source>
</evidence>
<dbReference type="PROSITE" id="PS50850">
    <property type="entry name" value="MFS"/>
    <property type="match status" value="1"/>
</dbReference>
<evidence type="ECO:0000313" key="11">
    <source>
        <dbReference type="Proteomes" id="UP001265746"/>
    </source>
</evidence>
<dbReference type="FunFam" id="1.20.1720.10:FF:000013">
    <property type="entry name" value="Related to multidrug resistance proteins"/>
    <property type="match status" value="1"/>
</dbReference>
<dbReference type="GO" id="GO:0005886">
    <property type="term" value="C:plasma membrane"/>
    <property type="evidence" value="ECO:0007669"/>
    <property type="project" value="TreeGrafter"/>
</dbReference>
<dbReference type="AlphaFoldDB" id="A0AAD9W993"/>
<feature type="transmembrane region" description="Helical" evidence="8">
    <location>
        <begin position="235"/>
        <end position="253"/>
    </location>
</feature>
<evidence type="ECO:0000256" key="5">
    <source>
        <dbReference type="ARBA" id="ARBA00022989"/>
    </source>
</evidence>
<comment type="similarity">
    <text evidence="2">Belongs to the major facilitator superfamily.</text>
</comment>
<feature type="transmembrane region" description="Helical" evidence="8">
    <location>
        <begin position="141"/>
        <end position="160"/>
    </location>
</feature>
<dbReference type="PANTHER" id="PTHR23501:SF189">
    <property type="entry name" value="DRUG TRANSPORTER, PUTATIVE (AFU_ORTHOLOGUE AFUA_4G03920)-RELATED"/>
    <property type="match status" value="1"/>
</dbReference>
<dbReference type="InterPro" id="IPR036259">
    <property type="entry name" value="MFS_trans_sf"/>
</dbReference>
<comment type="caution">
    <text evidence="10">The sequence shown here is derived from an EMBL/GenBank/DDBJ whole genome shotgun (WGS) entry which is preliminary data.</text>
</comment>
<accession>A0AAD9W993</accession>
<dbReference type="Gene3D" id="1.20.1250.20">
    <property type="entry name" value="MFS general substrate transporter like domains"/>
    <property type="match status" value="1"/>
</dbReference>
<feature type="transmembrane region" description="Helical" evidence="8">
    <location>
        <begin position="199"/>
        <end position="223"/>
    </location>
</feature>
<dbReference type="CDD" id="cd17502">
    <property type="entry name" value="MFS_Azr1_MDR_like"/>
    <property type="match status" value="1"/>
</dbReference>
<dbReference type="PANTHER" id="PTHR23501">
    <property type="entry name" value="MAJOR FACILITATOR SUPERFAMILY"/>
    <property type="match status" value="1"/>
</dbReference>
<dbReference type="PRINTS" id="PR01036">
    <property type="entry name" value="TCRTETB"/>
</dbReference>
<protein>
    <recommendedName>
        <fullName evidence="9">Major facilitator superfamily (MFS) profile domain-containing protein</fullName>
    </recommendedName>
</protein>
<gene>
    <name evidence="10" type="ORF">N8I77_005050</name>
</gene>
<dbReference type="InterPro" id="IPR011701">
    <property type="entry name" value="MFS"/>
</dbReference>
<evidence type="ECO:0000256" key="7">
    <source>
        <dbReference type="SAM" id="MobiDB-lite"/>
    </source>
</evidence>
<feature type="region of interest" description="Disordered" evidence="7">
    <location>
        <begin position="39"/>
        <end position="64"/>
    </location>
</feature>
<feature type="transmembrane region" description="Helical" evidence="8">
    <location>
        <begin position="265"/>
        <end position="289"/>
    </location>
</feature>
<evidence type="ECO:0000256" key="4">
    <source>
        <dbReference type="ARBA" id="ARBA00022692"/>
    </source>
</evidence>
<feature type="transmembrane region" description="Helical" evidence="8">
    <location>
        <begin position="337"/>
        <end position="357"/>
    </location>
</feature>